<gene>
    <name evidence="2" type="ORF">CEXT_737471</name>
</gene>
<organism evidence="2 3">
    <name type="scientific">Caerostris extrusa</name>
    <name type="common">Bark spider</name>
    <name type="synonym">Caerostris bankana</name>
    <dbReference type="NCBI Taxonomy" id="172846"/>
    <lineage>
        <taxon>Eukaryota</taxon>
        <taxon>Metazoa</taxon>
        <taxon>Ecdysozoa</taxon>
        <taxon>Arthropoda</taxon>
        <taxon>Chelicerata</taxon>
        <taxon>Arachnida</taxon>
        <taxon>Araneae</taxon>
        <taxon>Araneomorphae</taxon>
        <taxon>Entelegynae</taxon>
        <taxon>Araneoidea</taxon>
        <taxon>Araneidae</taxon>
        <taxon>Caerostris</taxon>
    </lineage>
</organism>
<evidence type="ECO:0000313" key="3">
    <source>
        <dbReference type="Proteomes" id="UP001054945"/>
    </source>
</evidence>
<dbReference type="Proteomes" id="UP001054945">
    <property type="component" value="Unassembled WGS sequence"/>
</dbReference>
<dbReference type="AlphaFoldDB" id="A0AAV4N195"/>
<keyword evidence="3" id="KW-1185">Reference proteome</keyword>
<accession>A0AAV4N195</accession>
<feature type="region of interest" description="Disordered" evidence="1">
    <location>
        <begin position="24"/>
        <end position="98"/>
    </location>
</feature>
<sequence length="98" mass="10594">MHNTLLKALSCSAPEIIARCHSGQSQTALQQRTTLADDTRGKINAAPPPPYHPNVIFSEEKPGPAQRIRQRRRLAPPYPCSARLSSKSGVPDTGLIPG</sequence>
<comment type="caution">
    <text evidence="2">The sequence shown here is derived from an EMBL/GenBank/DDBJ whole genome shotgun (WGS) entry which is preliminary data.</text>
</comment>
<evidence type="ECO:0000313" key="2">
    <source>
        <dbReference type="EMBL" id="GIX77989.1"/>
    </source>
</evidence>
<name>A0AAV4N195_CAEEX</name>
<protein>
    <submittedName>
        <fullName evidence="2">Uncharacterized protein</fullName>
    </submittedName>
</protein>
<evidence type="ECO:0000256" key="1">
    <source>
        <dbReference type="SAM" id="MobiDB-lite"/>
    </source>
</evidence>
<reference evidence="2 3" key="1">
    <citation type="submission" date="2021-06" db="EMBL/GenBank/DDBJ databases">
        <title>Caerostris extrusa draft genome.</title>
        <authorList>
            <person name="Kono N."/>
            <person name="Arakawa K."/>
        </authorList>
    </citation>
    <scope>NUCLEOTIDE SEQUENCE [LARGE SCALE GENOMIC DNA]</scope>
</reference>
<dbReference type="EMBL" id="BPLR01020370">
    <property type="protein sequence ID" value="GIX77989.1"/>
    <property type="molecule type" value="Genomic_DNA"/>
</dbReference>
<feature type="compositionally biased region" description="Polar residues" evidence="1">
    <location>
        <begin position="24"/>
        <end position="34"/>
    </location>
</feature>
<proteinExistence type="predicted"/>